<gene>
    <name evidence="1" type="ORF">M5W83_20820</name>
</gene>
<keyword evidence="2" id="KW-1185">Reference proteome</keyword>
<protein>
    <submittedName>
        <fullName evidence="1">Uncharacterized protein</fullName>
    </submittedName>
</protein>
<accession>A0ABT4G0K2</accession>
<dbReference type="Proteomes" id="UP001209276">
    <property type="component" value="Unassembled WGS sequence"/>
</dbReference>
<comment type="caution">
    <text evidence="1">The sequence shown here is derived from an EMBL/GenBank/DDBJ whole genome shotgun (WGS) entry which is preliminary data.</text>
</comment>
<proteinExistence type="predicted"/>
<organism evidence="1 2">
    <name type="scientific">Paenibacillus thiaminolyticus</name>
    <name type="common">Bacillus thiaminolyticus</name>
    <dbReference type="NCBI Taxonomy" id="49283"/>
    <lineage>
        <taxon>Bacteria</taxon>
        <taxon>Bacillati</taxon>
        <taxon>Bacillota</taxon>
        <taxon>Bacilli</taxon>
        <taxon>Bacillales</taxon>
        <taxon>Paenibacillaceae</taxon>
        <taxon>Paenibacillus</taxon>
    </lineage>
</organism>
<evidence type="ECO:0000313" key="1">
    <source>
        <dbReference type="EMBL" id="MCY9609596.1"/>
    </source>
</evidence>
<reference evidence="1 2" key="1">
    <citation type="submission" date="2022-05" db="EMBL/GenBank/DDBJ databases">
        <title>Genome Sequencing of Bee-Associated Microbes.</title>
        <authorList>
            <person name="Dunlap C."/>
        </authorList>
    </citation>
    <scope>NUCLEOTIDE SEQUENCE [LARGE SCALE GENOMIC DNA]</scope>
    <source>
        <strain evidence="1 2">NRRL B-14613</strain>
    </source>
</reference>
<dbReference type="RefSeq" id="WP_164776413.1">
    <property type="nucleotide sequence ID" value="NZ_CABMNB010000005.1"/>
</dbReference>
<evidence type="ECO:0000313" key="2">
    <source>
        <dbReference type="Proteomes" id="UP001209276"/>
    </source>
</evidence>
<sequence length="50" mass="5823">MTMAMVMTMTAGRAGQGGEILHWYSNLRAMSRYWLKLLQKSIILADYCFY</sequence>
<dbReference type="GeneID" id="77000068"/>
<dbReference type="EMBL" id="JAMDMM010000040">
    <property type="protein sequence ID" value="MCY9609596.1"/>
    <property type="molecule type" value="Genomic_DNA"/>
</dbReference>
<name>A0ABT4G0K2_PANTH</name>